<evidence type="ECO:0008006" key="3">
    <source>
        <dbReference type="Google" id="ProtNLM"/>
    </source>
</evidence>
<dbReference type="InterPro" id="IPR053226">
    <property type="entry name" value="Pyrrolopyrazine_biosynth_F"/>
</dbReference>
<protein>
    <recommendedName>
        <fullName evidence="3">Sulfotransferase family protein</fullName>
    </recommendedName>
</protein>
<dbReference type="AlphaFoldDB" id="A0ABD0K7N1"/>
<dbReference type="PANTHER" id="PTHR48419:SF1">
    <property type="entry name" value="SULFOTRANSFERASE DOMAIN-CONTAINING PROTEIN"/>
    <property type="match status" value="1"/>
</dbReference>
<sequence>MADSKQKRVALWGIPRSVSSAMARVMLNSGVKTKILYEPFADPYYLGPERTSARYASREADPEKSYEKTKSLVEQPYTGYDLVFLKEMAYQMSGRLTEEWLPSWTYFDPAEAGYQDLAELSRLVKKLGQKMVVLDADDLLDQPEAMLRAYCRETGLEYRDSMLHWKPMTDTEMKEIYRTDFWGSGWTGGVARSSTITRQPVKPLPDDVSKEDFAVLEKTIQDSLPFYEELHALRLKP</sequence>
<gene>
    <name evidence="1" type="ORF">BaRGS_00025734</name>
</gene>
<evidence type="ECO:0000313" key="1">
    <source>
        <dbReference type="EMBL" id="KAK7483071.1"/>
    </source>
</evidence>
<evidence type="ECO:0000313" key="2">
    <source>
        <dbReference type="Proteomes" id="UP001519460"/>
    </source>
</evidence>
<name>A0ABD0K7N1_9CAEN</name>
<organism evidence="1 2">
    <name type="scientific">Batillaria attramentaria</name>
    <dbReference type="NCBI Taxonomy" id="370345"/>
    <lineage>
        <taxon>Eukaryota</taxon>
        <taxon>Metazoa</taxon>
        <taxon>Spiralia</taxon>
        <taxon>Lophotrochozoa</taxon>
        <taxon>Mollusca</taxon>
        <taxon>Gastropoda</taxon>
        <taxon>Caenogastropoda</taxon>
        <taxon>Sorbeoconcha</taxon>
        <taxon>Cerithioidea</taxon>
        <taxon>Batillariidae</taxon>
        <taxon>Batillaria</taxon>
    </lineage>
</organism>
<dbReference type="EMBL" id="JACVVK020000234">
    <property type="protein sequence ID" value="KAK7483071.1"/>
    <property type="molecule type" value="Genomic_DNA"/>
</dbReference>
<comment type="caution">
    <text evidence="1">The sequence shown here is derived from an EMBL/GenBank/DDBJ whole genome shotgun (WGS) entry which is preliminary data.</text>
</comment>
<accession>A0ABD0K7N1</accession>
<reference evidence="1 2" key="1">
    <citation type="journal article" date="2023" name="Sci. Data">
        <title>Genome assembly of the Korean intertidal mud-creeper Batillaria attramentaria.</title>
        <authorList>
            <person name="Patra A.K."/>
            <person name="Ho P.T."/>
            <person name="Jun S."/>
            <person name="Lee S.J."/>
            <person name="Kim Y."/>
            <person name="Won Y.J."/>
        </authorList>
    </citation>
    <scope>NUCLEOTIDE SEQUENCE [LARGE SCALE GENOMIC DNA]</scope>
    <source>
        <strain evidence="1">Wonlab-2016</strain>
    </source>
</reference>
<dbReference type="Pfam" id="PF19798">
    <property type="entry name" value="Sulfotransfer_5"/>
    <property type="match status" value="1"/>
</dbReference>
<dbReference type="PANTHER" id="PTHR48419">
    <property type="entry name" value="SULFOTRANSFERASE DOMAIN-CONTAINING PROTEIN"/>
    <property type="match status" value="1"/>
</dbReference>
<keyword evidence="2" id="KW-1185">Reference proteome</keyword>
<dbReference type="InterPro" id="IPR027417">
    <property type="entry name" value="P-loop_NTPase"/>
</dbReference>
<dbReference type="SUPFAM" id="SSF52540">
    <property type="entry name" value="P-loop containing nucleoside triphosphate hydrolases"/>
    <property type="match status" value="1"/>
</dbReference>
<proteinExistence type="predicted"/>
<dbReference type="Proteomes" id="UP001519460">
    <property type="component" value="Unassembled WGS sequence"/>
</dbReference>